<dbReference type="InterPro" id="IPR003265">
    <property type="entry name" value="HhH-GPD_domain"/>
</dbReference>
<evidence type="ECO:0000256" key="3">
    <source>
        <dbReference type="ARBA" id="ARBA00012720"/>
    </source>
</evidence>
<keyword evidence="9" id="KW-0511">Multifunctional enzyme</keyword>
<reference evidence="14 15" key="1">
    <citation type="journal article" date="2005" name="Nature">
        <title>The genome of the social amoeba Dictyostelium discoideum.</title>
        <authorList>
            <consortium name="The Dictyostelium discoideum Sequencing Consortium"/>
            <person name="Eichinger L."/>
            <person name="Pachebat J.A."/>
            <person name="Glockner G."/>
            <person name="Rajandream M.A."/>
            <person name="Sucgang R."/>
            <person name="Berriman M."/>
            <person name="Song J."/>
            <person name="Olsen R."/>
            <person name="Szafranski K."/>
            <person name="Xu Q."/>
            <person name="Tunggal B."/>
            <person name="Kummerfeld S."/>
            <person name="Madera M."/>
            <person name="Konfortov B.A."/>
            <person name="Rivero F."/>
            <person name="Bankier A.T."/>
            <person name="Lehmann R."/>
            <person name="Hamlin N."/>
            <person name="Davies R."/>
            <person name="Gaudet P."/>
            <person name="Fey P."/>
            <person name="Pilcher K."/>
            <person name="Chen G."/>
            <person name="Saunders D."/>
            <person name="Sodergren E."/>
            <person name="Davis P."/>
            <person name="Kerhornou A."/>
            <person name="Nie X."/>
            <person name="Hall N."/>
            <person name="Anjard C."/>
            <person name="Hemphill L."/>
            <person name="Bason N."/>
            <person name="Farbrother P."/>
            <person name="Desany B."/>
            <person name="Just E."/>
            <person name="Morio T."/>
            <person name="Rost R."/>
            <person name="Churcher C."/>
            <person name="Cooper J."/>
            <person name="Haydock S."/>
            <person name="van Driessche N."/>
            <person name="Cronin A."/>
            <person name="Goodhead I."/>
            <person name="Muzny D."/>
            <person name="Mourier T."/>
            <person name="Pain A."/>
            <person name="Lu M."/>
            <person name="Harper D."/>
            <person name="Lindsay R."/>
            <person name="Hauser H."/>
            <person name="James K."/>
            <person name="Quiles M."/>
            <person name="Madan Babu M."/>
            <person name="Saito T."/>
            <person name="Buchrieser C."/>
            <person name="Wardroper A."/>
            <person name="Felder M."/>
            <person name="Thangavelu M."/>
            <person name="Johnson D."/>
            <person name="Knights A."/>
            <person name="Loulseged H."/>
            <person name="Mungall K."/>
            <person name="Oliver K."/>
            <person name="Price C."/>
            <person name="Quail M.A."/>
            <person name="Urushihara H."/>
            <person name="Hernandez J."/>
            <person name="Rabbinowitsch E."/>
            <person name="Steffen D."/>
            <person name="Sanders M."/>
            <person name="Ma J."/>
            <person name="Kohara Y."/>
            <person name="Sharp S."/>
            <person name="Simmonds M."/>
            <person name="Spiegler S."/>
            <person name="Tivey A."/>
            <person name="Sugano S."/>
            <person name="White B."/>
            <person name="Walker D."/>
            <person name="Woodward J."/>
            <person name="Winckler T."/>
            <person name="Tanaka Y."/>
            <person name="Shaulsky G."/>
            <person name="Schleicher M."/>
            <person name="Weinstock G."/>
            <person name="Rosenthal A."/>
            <person name="Cox E.C."/>
            <person name="Chisholm R.L."/>
            <person name="Gibbs R."/>
            <person name="Loomis W.F."/>
            <person name="Platzer M."/>
            <person name="Kay R.R."/>
            <person name="Williams J."/>
            <person name="Dear P.H."/>
            <person name="Noegel A.A."/>
            <person name="Barrell B."/>
            <person name="Kuspa A."/>
        </authorList>
    </citation>
    <scope>NUCLEOTIDE SEQUENCE [LARGE SCALE GENOMIC DNA]</scope>
    <source>
        <strain evidence="14 15">AX4</strain>
    </source>
</reference>
<keyword evidence="8" id="KW-0539">Nucleus</keyword>
<evidence type="ECO:0000256" key="7">
    <source>
        <dbReference type="ARBA" id="ARBA00023239"/>
    </source>
</evidence>
<comment type="subcellular location">
    <subcellularLocation>
        <location evidence="1">Nucleus</location>
    </subcellularLocation>
</comment>
<evidence type="ECO:0000256" key="8">
    <source>
        <dbReference type="ARBA" id="ARBA00023242"/>
    </source>
</evidence>
<keyword evidence="7" id="KW-0456">Lyase</keyword>
<dbReference type="PANTHER" id="PTHR10242">
    <property type="entry name" value="8-OXOGUANINE DNA GLYCOSYLASE"/>
    <property type="match status" value="1"/>
</dbReference>
<dbReference type="GO" id="GO:0003684">
    <property type="term" value="F:damaged DNA binding"/>
    <property type="evidence" value="ECO:0007669"/>
    <property type="project" value="InterPro"/>
</dbReference>
<dbReference type="OMA" id="ITKMCHS"/>
<comment type="caution">
    <text evidence="14">The sequence shown here is derived from an EMBL/GenBank/DDBJ whole genome shotgun (WGS) entry which is preliminary data.</text>
</comment>
<dbReference type="FunCoup" id="Q54CZ3">
    <property type="interactions" value="250"/>
</dbReference>
<evidence type="ECO:0000313" key="14">
    <source>
        <dbReference type="EMBL" id="EAL61112.1"/>
    </source>
</evidence>
<name>Q54CZ3_DICDI</name>
<dbReference type="Proteomes" id="UP000002195">
    <property type="component" value="Unassembled WGS sequence"/>
</dbReference>
<dbReference type="GO" id="GO:0006285">
    <property type="term" value="P:base-excision repair, AP site formation"/>
    <property type="evidence" value="ECO:0000318"/>
    <property type="project" value="GO_Central"/>
</dbReference>
<evidence type="ECO:0000256" key="6">
    <source>
        <dbReference type="ARBA" id="ARBA00023204"/>
    </source>
</evidence>
<dbReference type="AlphaFoldDB" id="Q54CZ3"/>
<dbReference type="HOGENOM" id="CLU_027543_1_1_1"/>
<dbReference type="STRING" id="44689.Q54CZ3"/>
<feature type="region of interest" description="Disordered" evidence="12">
    <location>
        <begin position="412"/>
        <end position="439"/>
    </location>
</feature>
<dbReference type="PhylomeDB" id="Q54CZ3"/>
<dbReference type="Gene3D" id="1.10.1670.10">
    <property type="entry name" value="Helix-hairpin-Helix base-excision DNA repair enzymes (C-terminal)"/>
    <property type="match status" value="1"/>
</dbReference>
<evidence type="ECO:0000259" key="13">
    <source>
        <dbReference type="SMART" id="SM00478"/>
    </source>
</evidence>
<dbReference type="PaxDb" id="44689-DDB0233024"/>
<proteinExistence type="inferred from homology"/>
<keyword evidence="10" id="KW-0326">Glycosidase</keyword>
<dbReference type="SUPFAM" id="SSF48150">
    <property type="entry name" value="DNA-glycosylase"/>
    <property type="match status" value="1"/>
</dbReference>
<dbReference type="Reactome" id="R-DDI-110329">
    <property type="pathway name" value="Cleavage of the damaged pyrimidine"/>
</dbReference>
<dbReference type="EMBL" id="AAFI02000194">
    <property type="protein sequence ID" value="EAL61112.1"/>
    <property type="molecule type" value="Genomic_DNA"/>
</dbReference>
<feature type="region of interest" description="Disordered" evidence="12">
    <location>
        <begin position="1"/>
        <end position="34"/>
    </location>
</feature>
<feature type="domain" description="HhH-GPD" evidence="13">
    <location>
        <begin position="191"/>
        <end position="357"/>
    </location>
</feature>
<evidence type="ECO:0000256" key="4">
    <source>
        <dbReference type="ARBA" id="ARBA00022763"/>
    </source>
</evidence>
<dbReference type="PRO" id="PR:Q54CZ3"/>
<evidence type="ECO:0000256" key="9">
    <source>
        <dbReference type="ARBA" id="ARBA00023268"/>
    </source>
</evidence>
<dbReference type="Gene3D" id="1.10.340.30">
    <property type="entry name" value="Hypothetical protein, domain 2"/>
    <property type="match status" value="1"/>
</dbReference>
<dbReference type="GO" id="GO:0140078">
    <property type="term" value="F:class I DNA-(apurinic or apyrimidinic site) endonuclease activity"/>
    <property type="evidence" value="ECO:0007669"/>
    <property type="project" value="UniProtKB-EC"/>
</dbReference>
<dbReference type="SMR" id="Q54CZ3"/>
<keyword evidence="6" id="KW-0234">DNA repair</keyword>
<comment type="catalytic activity">
    <reaction evidence="11">
        <text>2'-deoxyribonucleotide-(2'-deoxyribose 5'-phosphate)-2'-deoxyribonucleotide-DNA = a 3'-end 2'-deoxyribonucleotide-(2,3-dehydro-2,3-deoxyribose 5'-phosphate)-DNA + a 5'-end 5'-phospho-2'-deoxyribonucleoside-DNA + H(+)</text>
        <dbReference type="Rhea" id="RHEA:66592"/>
        <dbReference type="Rhea" id="RHEA-COMP:13180"/>
        <dbReference type="Rhea" id="RHEA-COMP:16897"/>
        <dbReference type="Rhea" id="RHEA-COMP:17067"/>
        <dbReference type="ChEBI" id="CHEBI:15378"/>
        <dbReference type="ChEBI" id="CHEBI:136412"/>
        <dbReference type="ChEBI" id="CHEBI:157695"/>
        <dbReference type="ChEBI" id="CHEBI:167181"/>
        <dbReference type="EC" id="4.2.99.18"/>
    </reaction>
</comment>
<dbReference type="GO" id="GO:0006289">
    <property type="term" value="P:nucleotide-excision repair"/>
    <property type="evidence" value="ECO:0007669"/>
    <property type="project" value="InterPro"/>
</dbReference>
<dbReference type="InParanoid" id="Q54CZ3"/>
<dbReference type="GO" id="GO:0005634">
    <property type="term" value="C:nucleus"/>
    <property type="evidence" value="ECO:0000318"/>
    <property type="project" value="GO_Central"/>
</dbReference>
<dbReference type="RefSeq" id="XP_629527.1">
    <property type="nucleotide sequence ID" value="XM_629525.1"/>
</dbReference>
<gene>
    <name evidence="14" type="primary">ogg1</name>
    <name evidence="14" type="ORF">DDB_G0292618</name>
</gene>
<evidence type="ECO:0000256" key="12">
    <source>
        <dbReference type="SAM" id="MobiDB-lite"/>
    </source>
</evidence>
<keyword evidence="5" id="KW-0378">Hydrolase</keyword>
<dbReference type="CDD" id="cd00056">
    <property type="entry name" value="ENDO3c"/>
    <property type="match status" value="1"/>
</dbReference>
<dbReference type="SMART" id="SM00478">
    <property type="entry name" value="ENDO3c"/>
    <property type="match status" value="1"/>
</dbReference>
<keyword evidence="4" id="KW-0227">DNA damage</keyword>
<keyword evidence="15" id="KW-1185">Reference proteome</keyword>
<dbReference type="SUPFAM" id="SSF55945">
    <property type="entry name" value="TATA-box binding protein-like"/>
    <property type="match status" value="1"/>
</dbReference>
<dbReference type="Pfam" id="PF00730">
    <property type="entry name" value="HhH-GPD"/>
    <property type="match status" value="1"/>
</dbReference>
<evidence type="ECO:0000256" key="2">
    <source>
        <dbReference type="ARBA" id="ARBA00010679"/>
    </source>
</evidence>
<evidence type="ECO:0000256" key="11">
    <source>
        <dbReference type="ARBA" id="ARBA00044632"/>
    </source>
</evidence>
<sequence>MTTTTTNKIPKIKNENDDNNNNNKIPIIKNENDNNNNNNNWEELKLFKNKLDLKKTLFSAQSFIWKEIVINEIVNEYVGVIGDNIIVLRYKEGSEQDIIEYKFIDSEKRINHDSELMKMQDRISTLQNYFYLDLDINQLFKKWRNDEIGNDDNGDKKLHQLNHQFRKSCDKFIGLRLTRQNPVDCLFSFICSQNNNVSRITSLVNKLIVGYGSKITDYNHTDYYKFPTLSQLSNATVEELNDLGFGYRSKYIVESCKQVIEKGGEQWLNQLKLKPHLEVQKELTTLMGVGKKVADCVSLMSMDNPNAVAIDTHIYQISKKYLPSLANSSSSLTPKLYQDISNLWESIFGDHAGWAQTILFANELSVFKEKSKNIKIKKEINQNNNNNNLKIELKNEKENLKNEKENLKRKIITRSTTSTTSTTTNTINDNLNPKNKKKK</sequence>
<dbReference type="eggNOG" id="KOG2875">
    <property type="taxonomic scope" value="Eukaryota"/>
</dbReference>
<dbReference type="GO" id="GO:0034039">
    <property type="term" value="F:8-oxo-7,8-dihydroguanine DNA N-glycosylase activity"/>
    <property type="evidence" value="ECO:0000318"/>
    <property type="project" value="GO_Central"/>
</dbReference>
<dbReference type="FunFam" id="1.10.1670.10:FF:000005">
    <property type="entry name" value="N-glycosylase/DNA lyase OGG1"/>
    <property type="match status" value="1"/>
</dbReference>
<accession>Q54CZ3</accession>
<feature type="compositionally biased region" description="Low complexity" evidence="12">
    <location>
        <begin position="19"/>
        <end position="34"/>
    </location>
</feature>
<dbReference type="InterPro" id="IPR052054">
    <property type="entry name" value="Oxidative_DNA_repair_enzyme"/>
</dbReference>
<evidence type="ECO:0000313" key="15">
    <source>
        <dbReference type="Proteomes" id="UP000002195"/>
    </source>
</evidence>
<dbReference type="InterPro" id="IPR011257">
    <property type="entry name" value="DNA_glycosylase"/>
</dbReference>
<protein>
    <recommendedName>
        <fullName evidence="3">DNA-(apurinic or apyrimidinic site) lyase</fullName>
        <ecNumber evidence="3">4.2.99.18</ecNumber>
    </recommendedName>
</protein>
<dbReference type="KEGG" id="ddi:DDB_G0292618"/>
<dbReference type="Reactome" id="R-DDI-110330">
    <property type="pathway name" value="Recognition and association of DNA glycosylase with site containing an affected purine"/>
</dbReference>
<dbReference type="InterPro" id="IPR012904">
    <property type="entry name" value="OGG_N"/>
</dbReference>
<dbReference type="InterPro" id="IPR023170">
    <property type="entry name" value="HhH_base_excis_C"/>
</dbReference>
<comment type="similarity">
    <text evidence="2">Belongs to the type-1 OGG1 family.</text>
</comment>
<dbReference type="PANTHER" id="PTHR10242:SF2">
    <property type="entry name" value="N-GLYCOSYLASE_DNA LYASE"/>
    <property type="match status" value="1"/>
</dbReference>
<dbReference type="FunFam" id="1.10.340.30:FF:000012">
    <property type="entry name" value="N-glycosylase/DNA lyase"/>
    <property type="match status" value="1"/>
</dbReference>
<evidence type="ECO:0000256" key="10">
    <source>
        <dbReference type="ARBA" id="ARBA00023295"/>
    </source>
</evidence>
<dbReference type="Reactome" id="R-DDI-110357">
    <property type="pathway name" value="Displacement of DNA glycosylase by APEX1"/>
</dbReference>
<organism evidence="14 15">
    <name type="scientific">Dictyostelium discoideum</name>
    <name type="common">Social amoeba</name>
    <dbReference type="NCBI Taxonomy" id="44689"/>
    <lineage>
        <taxon>Eukaryota</taxon>
        <taxon>Amoebozoa</taxon>
        <taxon>Evosea</taxon>
        <taxon>Eumycetozoa</taxon>
        <taxon>Dictyostelia</taxon>
        <taxon>Dictyosteliales</taxon>
        <taxon>Dictyosteliaceae</taxon>
        <taxon>Dictyostelium</taxon>
    </lineage>
</organism>
<dbReference type="Reactome" id="R-DDI-110331">
    <property type="pathway name" value="Cleavage of the damaged purine"/>
</dbReference>
<dbReference type="GeneID" id="8628782"/>
<dbReference type="Pfam" id="PF07934">
    <property type="entry name" value="OGG_N"/>
    <property type="match status" value="1"/>
</dbReference>
<evidence type="ECO:0000256" key="5">
    <source>
        <dbReference type="ARBA" id="ARBA00022801"/>
    </source>
</evidence>
<evidence type="ECO:0000256" key="1">
    <source>
        <dbReference type="ARBA" id="ARBA00004123"/>
    </source>
</evidence>
<dbReference type="dictyBase" id="DDB_G0292618">
    <property type="gene designation" value="ogg1"/>
</dbReference>
<dbReference type="VEuPathDB" id="AmoebaDB:DDB_G0292618"/>
<dbReference type="EC" id="4.2.99.18" evidence="3"/>
<feature type="compositionally biased region" description="Low complexity" evidence="12">
    <location>
        <begin position="413"/>
        <end position="433"/>
    </location>
</feature>
<dbReference type="Gene3D" id="3.30.310.40">
    <property type="match status" value="1"/>
</dbReference>